<keyword evidence="2" id="KW-1185">Reference proteome</keyword>
<comment type="caution">
    <text evidence="1">The sequence shown here is derived from an EMBL/GenBank/DDBJ whole genome shotgun (WGS) entry which is preliminary data.</text>
</comment>
<gene>
    <name evidence="1" type="ORF">LOK49_LG02G03825</name>
</gene>
<reference evidence="1 2" key="1">
    <citation type="journal article" date="2022" name="Plant J.">
        <title>Chromosome-level genome of Camellia lanceoleosa provides a valuable resource for understanding genome evolution and self-incompatibility.</title>
        <authorList>
            <person name="Gong W."/>
            <person name="Xiao S."/>
            <person name="Wang L."/>
            <person name="Liao Z."/>
            <person name="Chang Y."/>
            <person name="Mo W."/>
            <person name="Hu G."/>
            <person name="Li W."/>
            <person name="Zhao G."/>
            <person name="Zhu H."/>
            <person name="Hu X."/>
            <person name="Ji K."/>
            <person name="Xiang X."/>
            <person name="Song Q."/>
            <person name="Yuan D."/>
            <person name="Jin S."/>
            <person name="Zhang L."/>
        </authorList>
    </citation>
    <scope>NUCLEOTIDE SEQUENCE [LARGE SCALE GENOMIC DNA]</scope>
    <source>
        <strain evidence="1">SQ_2022a</strain>
    </source>
</reference>
<name>A0ACC0IQ52_9ERIC</name>
<organism evidence="1 2">
    <name type="scientific">Camellia lanceoleosa</name>
    <dbReference type="NCBI Taxonomy" id="1840588"/>
    <lineage>
        <taxon>Eukaryota</taxon>
        <taxon>Viridiplantae</taxon>
        <taxon>Streptophyta</taxon>
        <taxon>Embryophyta</taxon>
        <taxon>Tracheophyta</taxon>
        <taxon>Spermatophyta</taxon>
        <taxon>Magnoliopsida</taxon>
        <taxon>eudicotyledons</taxon>
        <taxon>Gunneridae</taxon>
        <taxon>Pentapetalae</taxon>
        <taxon>asterids</taxon>
        <taxon>Ericales</taxon>
        <taxon>Theaceae</taxon>
        <taxon>Camellia</taxon>
    </lineage>
</organism>
<dbReference type="Proteomes" id="UP001060215">
    <property type="component" value="Chromosome 3"/>
</dbReference>
<accession>A0ACC0IQ52</accession>
<evidence type="ECO:0000313" key="1">
    <source>
        <dbReference type="EMBL" id="KAI8027745.1"/>
    </source>
</evidence>
<proteinExistence type="predicted"/>
<sequence>MTMAESVALSFATFVVKSLGGFLIQEANNLGGVRPQVEQLQAQLNRMQCFLVAADARPKGGADEIIIRNCVAEIREASYDAEAAIATFIVKIGRSDQFPFVLKRYLCIFKENLALREVRLEIEAINTRITNSLTTGFQTCGILNSTGVGESSSSTSMAERQRQLRRSYTHIVEEDVVGTEEDVKAVVDLLVKENTHYRVVSIWGMGGLGKTTLAKTVYKRIEITRHFDYVAWAYVSQQCNIREVLEGILVKLRTPSKKERKAIGKLNHDELVKKLHQVQSENKCLVILDDIWKDADWYSLSPGFPNTTEVGSKILLTTRNENVAKHVDQQCVLYKLRHLTEKESWELFEKTFLRRNEGFTLNTEMIELGKAMVKHCGGVPLAIVVLGGLLAIKHTLNDWKQVSENISYDLGKGKGRAGVPITEILALSYQDLPYHLKACFLYLSHFPEDHDINAKKLIQMWMAEGIVSPSSIPTQVEEKEKTMLDVGMSYLDELVQRCMIQVQLTSISKRIKLCRLHDLMRDLCLLKAKEENFLEIVRIKAFGHQLAWVDSALPSSSSLTIIHRLAVYYLGDHDANSIKSENVIPLSRHEMKNHNHIRSCQFYSFGHKLKSSGWQKLKLLFKGLTLLTVLDLERIPISGNRKKCPRAIGNLLHLRYLSIRDSSINSLPSSIGNLGFLQTLDLRGRGSLRIPNVLWRLKQLRHLYLPYLINRLSCIGKLRLDGLSKLETLENFDASECDVRCLSKLTNLRKFSGRVTPKDLVVILKSPIFNDSNRLLQYSSFRILRGDFRTEEEQSLLRQLLGYHHLRQLTLWESLNKLPDQFPPNLTGLSLWNTKLEEDPMPTLEKLPNLRTLFLFNTYIGKEMVCSFAPSSISGGGRGGYGGCDGGGFPKLKTLELQFFRNLEEWRVEQGAMPCLFHLLIIECPKLKEIPDGLRFITTLRELHIKWASEALRDRVREGGEDFYKVKHVPSIIL</sequence>
<dbReference type="EMBL" id="CM045760">
    <property type="protein sequence ID" value="KAI8027745.1"/>
    <property type="molecule type" value="Genomic_DNA"/>
</dbReference>
<evidence type="ECO:0000313" key="2">
    <source>
        <dbReference type="Proteomes" id="UP001060215"/>
    </source>
</evidence>
<protein>
    <submittedName>
        <fullName evidence="1">Disease resistance protein</fullName>
    </submittedName>
</protein>